<evidence type="ECO:0000313" key="3">
    <source>
        <dbReference type="EMBL" id="GAA4954517.1"/>
    </source>
</evidence>
<dbReference type="RefSeq" id="WP_345674528.1">
    <property type="nucleotide sequence ID" value="NZ_BAABHS010000004.1"/>
</dbReference>
<keyword evidence="2" id="KW-0472">Membrane</keyword>
<comment type="caution">
    <text evidence="3">The sequence shown here is derived from an EMBL/GenBank/DDBJ whole genome shotgun (WGS) entry which is preliminary data.</text>
</comment>
<dbReference type="Proteomes" id="UP001500466">
    <property type="component" value="Unassembled WGS sequence"/>
</dbReference>
<sequence>MQMGMLVLYVLFVPVGLWLVSEALWQQGAPFRYRVLALLGFVGVVAGVALGNGIIAGGGGLCFLAGQFLVTRQVRKGQPIGWTVGFGRKPAPRRGRRRPETQPAAATGAAAGATEAETFVDGMAPVDAFAQHPADGGPDTGAHALGRVGFDKGFDAQFEGAFEGVYLPNYGQDDYANPPAAYGTDYAPAYGDPTTAGAFPGYADQAPEFTPGYAAAPAYGTDPAAPDYNPGYDTNAYATGQLPGYPAHDTGGYAVPATGGYAVPDTGGYAAHDTGGYAVQDTGGYALQDTGGYSTPEGTYIVPATGGYPAQAPGFPADPATGGYAAPGTGGYAVPDPAAPAYPPAYPPPPGLPPVPHHPPTAPQA</sequence>
<organism evidence="3 4">
    <name type="scientific">Yinghuangia aomiensis</name>
    <dbReference type="NCBI Taxonomy" id="676205"/>
    <lineage>
        <taxon>Bacteria</taxon>
        <taxon>Bacillati</taxon>
        <taxon>Actinomycetota</taxon>
        <taxon>Actinomycetes</taxon>
        <taxon>Kitasatosporales</taxon>
        <taxon>Streptomycetaceae</taxon>
        <taxon>Yinghuangia</taxon>
    </lineage>
</organism>
<reference evidence="4" key="1">
    <citation type="journal article" date="2019" name="Int. J. Syst. Evol. Microbiol.">
        <title>The Global Catalogue of Microorganisms (GCM) 10K type strain sequencing project: providing services to taxonomists for standard genome sequencing and annotation.</title>
        <authorList>
            <consortium name="The Broad Institute Genomics Platform"/>
            <consortium name="The Broad Institute Genome Sequencing Center for Infectious Disease"/>
            <person name="Wu L."/>
            <person name="Ma J."/>
        </authorList>
    </citation>
    <scope>NUCLEOTIDE SEQUENCE [LARGE SCALE GENOMIC DNA]</scope>
    <source>
        <strain evidence="4">JCM 17986</strain>
    </source>
</reference>
<keyword evidence="2" id="KW-1133">Transmembrane helix</keyword>
<feature type="compositionally biased region" description="Low complexity" evidence="1">
    <location>
        <begin position="317"/>
        <end position="336"/>
    </location>
</feature>
<feature type="region of interest" description="Disordered" evidence="1">
    <location>
        <begin position="317"/>
        <end position="365"/>
    </location>
</feature>
<accession>A0ABP9H3I8</accession>
<protein>
    <submittedName>
        <fullName evidence="3">Uncharacterized protein</fullName>
    </submittedName>
</protein>
<feature type="compositionally biased region" description="Pro residues" evidence="1">
    <location>
        <begin position="337"/>
        <end position="365"/>
    </location>
</feature>
<evidence type="ECO:0000256" key="1">
    <source>
        <dbReference type="SAM" id="MobiDB-lite"/>
    </source>
</evidence>
<evidence type="ECO:0000313" key="4">
    <source>
        <dbReference type="Proteomes" id="UP001500466"/>
    </source>
</evidence>
<dbReference type="EMBL" id="BAABHS010000004">
    <property type="protein sequence ID" value="GAA4954517.1"/>
    <property type="molecule type" value="Genomic_DNA"/>
</dbReference>
<keyword evidence="2" id="KW-0812">Transmembrane</keyword>
<keyword evidence="4" id="KW-1185">Reference proteome</keyword>
<name>A0ABP9H3I8_9ACTN</name>
<feature type="transmembrane region" description="Helical" evidence="2">
    <location>
        <begin position="33"/>
        <end position="66"/>
    </location>
</feature>
<gene>
    <name evidence="3" type="ORF">GCM10023205_15290</name>
</gene>
<feature type="region of interest" description="Disordered" evidence="1">
    <location>
        <begin position="86"/>
        <end position="111"/>
    </location>
</feature>
<evidence type="ECO:0000256" key="2">
    <source>
        <dbReference type="SAM" id="Phobius"/>
    </source>
</evidence>
<proteinExistence type="predicted"/>